<reference evidence="3 4" key="1">
    <citation type="submission" date="2016-02" db="EMBL/GenBank/DDBJ databases">
        <title>Genome analysis of coral dinoflagellate symbionts highlights evolutionary adaptations to a symbiotic lifestyle.</title>
        <authorList>
            <person name="Aranda M."/>
            <person name="Li Y."/>
            <person name="Liew Y.J."/>
            <person name="Baumgarten S."/>
            <person name="Simakov O."/>
            <person name="Wilson M."/>
            <person name="Piel J."/>
            <person name="Ashoor H."/>
            <person name="Bougouffa S."/>
            <person name="Bajic V.B."/>
            <person name="Ryu T."/>
            <person name="Ravasi T."/>
            <person name="Bayer T."/>
            <person name="Micklem G."/>
            <person name="Kim H."/>
            <person name="Bhak J."/>
            <person name="Lajeunesse T.C."/>
            <person name="Voolstra C.R."/>
        </authorList>
    </citation>
    <scope>NUCLEOTIDE SEQUENCE [LARGE SCALE GENOMIC DNA]</scope>
    <source>
        <strain evidence="3 4">CCMP2467</strain>
    </source>
</reference>
<dbReference type="SUPFAM" id="SSF52047">
    <property type="entry name" value="RNI-like"/>
    <property type="match status" value="1"/>
</dbReference>
<evidence type="ECO:0000313" key="4">
    <source>
        <dbReference type="Proteomes" id="UP000186817"/>
    </source>
</evidence>
<protein>
    <submittedName>
        <fullName evidence="3">Uncharacterized protein</fullName>
    </submittedName>
</protein>
<feature type="compositionally biased region" description="Basic and acidic residues" evidence="2">
    <location>
        <begin position="555"/>
        <end position="564"/>
    </location>
</feature>
<name>A0A1Q9DM54_SYMMI</name>
<evidence type="ECO:0000313" key="3">
    <source>
        <dbReference type="EMBL" id="OLP96256.1"/>
    </source>
</evidence>
<organism evidence="3 4">
    <name type="scientific">Symbiodinium microadriaticum</name>
    <name type="common">Dinoflagellate</name>
    <name type="synonym">Zooxanthella microadriatica</name>
    <dbReference type="NCBI Taxonomy" id="2951"/>
    <lineage>
        <taxon>Eukaryota</taxon>
        <taxon>Sar</taxon>
        <taxon>Alveolata</taxon>
        <taxon>Dinophyceae</taxon>
        <taxon>Suessiales</taxon>
        <taxon>Symbiodiniaceae</taxon>
        <taxon>Symbiodinium</taxon>
    </lineage>
</organism>
<feature type="compositionally biased region" description="Basic and acidic residues" evidence="2">
    <location>
        <begin position="581"/>
        <end position="593"/>
    </location>
</feature>
<comment type="caution">
    <text evidence="3">The sequence shown here is derived from an EMBL/GenBank/DDBJ whole genome shotgun (WGS) entry which is preliminary data.</text>
</comment>
<feature type="coiled-coil region" evidence="1">
    <location>
        <begin position="1385"/>
        <end position="1440"/>
    </location>
</feature>
<feature type="region of interest" description="Disordered" evidence="2">
    <location>
        <begin position="498"/>
        <end position="641"/>
    </location>
</feature>
<feature type="compositionally biased region" description="Pro residues" evidence="2">
    <location>
        <begin position="328"/>
        <end position="337"/>
    </location>
</feature>
<dbReference type="Gene3D" id="3.80.10.10">
    <property type="entry name" value="Ribonuclease Inhibitor"/>
    <property type="match status" value="1"/>
</dbReference>
<keyword evidence="1" id="KW-0175">Coiled coil</keyword>
<accession>A0A1Q9DM54</accession>
<dbReference type="Proteomes" id="UP000186817">
    <property type="component" value="Unassembled WGS sequence"/>
</dbReference>
<feature type="compositionally biased region" description="Polar residues" evidence="2">
    <location>
        <begin position="1223"/>
        <end position="1248"/>
    </location>
</feature>
<feature type="compositionally biased region" description="Basic and acidic residues" evidence="2">
    <location>
        <begin position="608"/>
        <end position="618"/>
    </location>
</feature>
<keyword evidence="4" id="KW-1185">Reference proteome</keyword>
<dbReference type="OrthoDB" id="417225at2759"/>
<feature type="compositionally biased region" description="Basic residues" evidence="2">
    <location>
        <begin position="565"/>
        <end position="580"/>
    </location>
</feature>
<proteinExistence type="predicted"/>
<evidence type="ECO:0000256" key="1">
    <source>
        <dbReference type="SAM" id="Coils"/>
    </source>
</evidence>
<feature type="region of interest" description="Disordered" evidence="2">
    <location>
        <begin position="194"/>
        <end position="226"/>
    </location>
</feature>
<gene>
    <name evidence="3" type="ORF">AK812_SmicGene21526</name>
</gene>
<sequence length="1524" mass="170465">MRDPVVAPAANRTLTCQFNLTDKNVTDLGLHKQDLSKYRVVDLSQNKFTHEALHYILPCCARIPGLEILKLHKNRIGDLGAEQLADFCKRSTTLGELHLSHNCFTAHGAVIIVHAAERSRSLCRSPLWLRLERNAVEHPAEVADALQQTLSVCFRVDRTACNSARCYKNCKVHLPYFLRQNTLQTDSGGSAALREVDDSMSAPGSPSKKPVRDLEDRMGAAGPSDAHIENLECLPEPKLRSLGAGRMLKRRLSNRHVPGLQQESSTDKLANWWQTAWDAGNPCKRSNTKTNDEQACPKMPSKPSFASTATGDPLKSPTLGAETAAELPPFPPLPLIPKPQQTPDSTMPGRCMLKPRRGDQAQSGAEGLQESVVMAKVGELSAWHEELKAREKYLHLCEDTVRELLLSEVQPNTLDVDDREKSAMRQLEAWANGQDGPMASERALARARCKLRQDSEEGTVLAKFAAAQNPKRIREDVEEGDGIRSPQTSLADFCKLNTRAKTGPSRSVRLPVTPTKQTDRFRKVSPSTPTRKPGAADGSRAPAHGMRLSAACLEHTPEAEERVKDKKKKKKRKSKHIKPRALHEKEAPDEVPGKKQRLNDAGTSTRSPAKEEPRRAETGSKCVLPTASPANPRNDETDPERMHPKLCSIKFHASACGRQAPVPNEDSIVLPVKTEDGPPLTSFSSGKACNLQPRLKLPRAGSLLELPHVRRQNTSESVELSILDLRRLRPIAQVEAKFIVAYREPDEGDLTGRLLIIDQHAAAERAGLMELSFWSWLCGDSSGVLLRQRIPEVALFCGCRLEAWYQNVRGMVAERPLGSVSSLLERFKEISEGPDRPIAILRHESKGNPREGIPGGTIVPVLLSLQRFTEILREVVEGRIVTLRSGSLSGVWTLQSYVEPRYGLRFLSVYTCDAQLEEKHDAFSQPFQKCYTLEGVSPEPWKGRCDKFRLDAPQMDAIESKTLGIVRYAHRFHKIDLEGILLEFVVDQFGRLAVHACWSASICNARESRRFRSAWPEKQGRVQEVPRTFNVPRLEESFEMDWDDTLDEPQGFEGEKVSVDDPTQNAHAAGRARNFPALLLEFWQGDTFVGEAAFGRQCTASSSGLRNLNILPLGHAPPLRSDGRKLMADAAGKAITVVSLRPSEEGRDLLTFKLGRAEGLPVIDHEEKVQAVLWTWQNPAYVAVWSSSDSEPVEEFVDGRWATVHVWNGESVDLALPPETTADDTSSSKAPRNSPRPSSARQSPTSQHTVDEAVRSYDHVCGAELAAHWGMSEDGMRGHLLASQIWQRMKLDRSNRSGLVKRLAQQVVSFHNLQRQWELYLETAHHKQREAEKNFAIEEKALQDAMARRDEVIQYHKQRMVAACRRLYTECDEYRERESAEAIALAESQQRVQEQRERLADLTDKSDHFAESLKQVRGKVDALLAEDVRLRQKLDEIRAQHLASHHACMRTVSDDLADLATIKADLMRKQRAARNEHKHILKMEDFVRRVANQDTKSLRTGGGFVLNSMAKTEAQLLVQELFLE</sequence>
<feature type="region of interest" description="Disordered" evidence="2">
    <location>
        <begin position="1213"/>
        <end position="1250"/>
    </location>
</feature>
<evidence type="ECO:0000256" key="2">
    <source>
        <dbReference type="SAM" id="MobiDB-lite"/>
    </source>
</evidence>
<dbReference type="EMBL" id="LSRX01000474">
    <property type="protein sequence ID" value="OLP96256.1"/>
    <property type="molecule type" value="Genomic_DNA"/>
</dbReference>
<dbReference type="InterPro" id="IPR032675">
    <property type="entry name" value="LRR_dom_sf"/>
</dbReference>
<feature type="region of interest" description="Disordered" evidence="2">
    <location>
        <begin position="279"/>
        <end position="349"/>
    </location>
</feature>